<evidence type="ECO:0000256" key="13">
    <source>
        <dbReference type="ARBA" id="ARBA00023033"/>
    </source>
</evidence>
<evidence type="ECO:0000256" key="10">
    <source>
        <dbReference type="ARBA" id="ARBA00022989"/>
    </source>
</evidence>
<feature type="binding site" evidence="15">
    <location>
        <begin position="680"/>
        <end position="681"/>
    </location>
    <ligand>
        <name>S-adenosyl-L-methionine</name>
        <dbReference type="ChEBI" id="CHEBI:59789"/>
    </ligand>
</feature>
<dbReference type="Pfam" id="PF01209">
    <property type="entry name" value="Ubie_methyltran"/>
    <property type="match status" value="1"/>
</dbReference>
<dbReference type="InterPro" id="IPR036396">
    <property type="entry name" value="Cyt_P450_sf"/>
</dbReference>
<proteinExistence type="inferred from homology"/>
<feature type="transmembrane region" description="Helical" evidence="17">
    <location>
        <begin position="34"/>
        <end position="51"/>
    </location>
</feature>
<dbReference type="InterPro" id="IPR023576">
    <property type="entry name" value="UbiE/COQ5_MeTrFase_CS"/>
</dbReference>
<comment type="cofactor">
    <cofactor evidence="1 16">
        <name>heme</name>
        <dbReference type="ChEBI" id="CHEBI:30413"/>
    </cofactor>
</comment>
<dbReference type="Gene3D" id="3.40.50.150">
    <property type="entry name" value="Vaccinia Virus protein VP39"/>
    <property type="match status" value="1"/>
</dbReference>
<accession>A0A6V8H3Y5</accession>
<dbReference type="GO" id="GO:0020037">
    <property type="term" value="F:heme binding"/>
    <property type="evidence" value="ECO:0007669"/>
    <property type="project" value="InterPro"/>
</dbReference>
<dbReference type="NCBIfam" id="TIGR01934">
    <property type="entry name" value="MenG_MenH_UbiE"/>
    <property type="match status" value="1"/>
</dbReference>
<keyword evidence="14 15" id="KW-0472">Membrane</keyword>
<evidence type="ECO:0000313" key="18">
    <source>
        <dbReference type="EMBL" id="GAM35750.1"/>
    </source>
</evidence>
<evidence type="ECO:0000256" key="11">
    <source>
        <dbReference type="ARBA" id="ARBA00023002"/>
    </source>
</evidence>
<reference evidence="19" key="1">
    <citation type="journal article" date="2015" name="Genome Announc.">
        <title>Draft genome sequence of Talaromyces cellulolyticus strain Y-94, a source of lignocellulosic biomass-degrading enzymes.</title>
        <authorList>
            <person name="Fujii T."/>
            <person name="Koike H."/>
            <person name="Sawayama S."/>
            <person name="Yano S."/>
            <person name="Inoue H."/>
        </authorList>
    </citation>
    <scope>NUCLEOTIDE SEQUENCE [LARGE SCALE GENOMIC DNA]</scope>
    <source>
        <strain evidence="19">Y-94</strain>
    </source>
</reference>
<comment type="subunit">
    <text evidence="15">Component of a multi-subunit COQ enzyme complex, composed of at least COQ3, COQ4, COQ5, COQ6, COQ7 and COQ9.</text>
</comment>
<evidence type="ECO:0000256" key="3">
    <source>
        <dbReference type="ARBA" id="ARBA00010617"/>
    </source>
</evidence>
<keyword evidence="12 16" id="KW-0408">Iron</keyword>
<dbReference type="PRINTS" id="PR00463">
    <property type="entry name" value="EP450I"/>
</dbReference>
<comment type="function">
    <text evidence="15">Methyltransferase required for the conversion of 2-polyprenyl-6-methoxy-1,4-benzoquinol (DDMQH2) to 2-polyprenyl-3-methyl-6-methoxy-1,4-benzoquinol (DMQH2).</text>
</comment>
<sequence>MSSTGELLAAFTLGTAVHILFFNRGEHHLHPQRYLNAFGAAVVATVALLHFRHHLPLFEVLRTTTTLSCSFLAGLYSSLLFYRQFLHPLNKFPGPFGTRISALFLSVKFAKADSSRQYLQLHKKYGDFVRTGSSDLSIIHPKGIQAVYGPGTPCTKGDAYDVTHPVVSLHSFRDRQLHDNRRRIWSAAFGDTALRGYEKRIRKYRDMLMATFAASEGKPVNVVQWFNNYSFDVVGDLAFGQSFDMLKKDELHWSVRLLAEGFEPLSYALPTWMFRLAQLIPGATKDWFSFLDFCRERIITRMKNTPDIPDITSTLLAPLEGKNVSKEDLNLLVGDSQLMMAAGGDTTATTLSSIIYELCQHPDQLDELRKEVAPYMTDPSGDVLNEKIAHIDRLNGVIYEALRLHPPVPGIIQRKTPPEGIWIDDVHVPGNVFVFCPQYAIGRSEAIYEKPEEFIPERWFSRPELVKEKSAFAPFLVGTYGCIGRPLAMMNLRSTLARLITTFDIKFAEGEDGSTFDGKSTNHFLWVPGDLFISFTKRDAESRMTHFGFENIPEAEKESRVGAVFSSVASSYDTMNDLMSLGIHRLWKDHFVRSLNPGSPTVTSTQSENDGQQGWNILDIAGGSGDIAFRMLDHATNINNDRDTRVTVSDINPDMLAEGRKRSLDTPYYNTKRLSFMVANAENMPQIPSNSVDLYTVSFGIRNFTDKQAALNEAFRVLKPGGVFACMEFSKVQDFSLFNEVYKRWSFSAIPLIGQLVAGDRASYQYLVESIEKFPSQEEFRDMIAKAGFVIPGRGYENLSFGIAAIHKGVKPLPKSV</sequence>
<feature type="binding site" description="axial binding residue" evidence="16">
    <location>
        <position position="482"/>
    </location>
    <ligand>
        <name>heme</name>
        <dbReference type="ChEBI" id="CHEBI:30413"/>
    </ligand>
    <ligandPart>
        <name>Fe</name>
        <dbReference type="ChEBI" id="CHEBI:18248"/>
    </ligandPart>
</feature>
<keyword evidence="15" id="KW-0496">Mitochondrion</keyword>
<dbReference type="PROSITE" id="PS01183">
    <property type="entry name" value="UBIE_1"/>
    <property type="match status" value="1"/>
</dbReference>
<evidence type="ECO:0000256" key="15">
    <source>
        <dbReference type="HAMAP-Rule" id="MF_03191"/>
    </source>
</evidence>
<dbReference type="InterPro" id="IPR002401">
    <property type="entry name" value="Cyt_P450_E_grp-I"/>
</dbReference>
<evidence type="ECO:0000256" key="6">
    <source>
        <dbReference type="ARBA" id="ARBA00022679"/>
    </source>
</evidence>
<feature type="binding site" evidence="15">
    <location>
        <position position="624"/>
    </location>
    <ligand>
        <name>S-adenosyl-L-methionine</name>
        <dbReference type="ChEBI" id="CHEBI:59789"/>
    </ligand>
</feature>
<keyword evidence="8 17" id="KW-0812">Transmembrane</keyword>
<keyword evidence="15" id="KW-0831">Ubiquinone biosynthesis</keyword>
<dbReference type="GO" id="GO:0031314">
    <property type="term" value="C:extrinsic component of mitochondrial inner membrane"/>
    <property type="evidence" value="ECO:0007669"/>
    <property type="project" value="UniProtKB-UniRule"/>
</dbReference>
<keyword evidence="11" id="KW-0560">Oxidoreductase</keyword>
<dbReference type="PRINTS" id="PR00385">
    <property type="entry name" value="P450"/>
</dbReference>
<keyword evidence="5 16" id="KW-0349">Heme</keyword>
<dbReference type="AlphaFoldDB" id="A0A6V8H3Y5"/>
<dbReference type="GO" id="GO:0004497">
    <property type="term" value="F:monooxygenase activity"/>
    <property type="evidence" value="ECO:0007669"/>
    <property type="project" value="UniProtKB-KW"/>
</dbReference>
<dbReference type="InterPro" id="IPR050121">
    <property type="entry name" value="Cytochrome_P450_monoxygenase"/>
</dbReference>
<evidence type="ECO:0000256" key="12">
    <source>
        <dbReference type="ARBA" id="ARBA00023004"/>
    </source>
</evidence>
<dbReference type="FunFam" id="1.10.630.10:FF:000063">
    <property type="entry name" value="Cytochrome P450 monooxygenase"/>
    <property type="match status" value="1"/>
</dbReference>
<evidence type="ECO:0000256" key="7">
    <source>
        <dbReference type="ARBA" id="ARBA00022691"/>
    </source>
</evidence>
<comment type="similarity">
    <text evidence="3">Belongs to the cytochrome P450 family.</text>
</comment>
<dbReference type="GO" id="GO:0032259">
    <property type="term" value="P:methylation"/>
    <property type="evidence" value="ECO:0007669"/>
    <property type="project" value="UniProtKB-KW"/>
</dbReference>
<dbReference type="GO" id="GO:0005506">
    <property type="term" value="F:iron ion binding"/>
    <property type="evidence" value="ECO:0007669"/>
    <property type="project" value="InterPro"/>
</dbReference>
<organism evidence="18 19">
    <name type="scientific">Talaromyces pinophilus</name>
    <name type="common">Penicillium pinophilum</name>
    <dbReference type="NCBI Taxonomy" id="128442"/>
    <lineage>
        <taxon>Eukaryota</taxon>
        <taxon>Fungi</taxon>
        <taxon>Dikarya</taxon>
        <taxon>Ascomycota</taxon>
        <taxon>Pezizomycotina</taxon>
        <taxon>Eurotiomycetes</taxon>
        <taxon>Eurotiomycetidae</taxon>
        <taxon>Eurotiales</taxon>
        <taxon>Trichocomaceae</taxon>
        <taxon>Talaromyces</taxon>
        <taxon>Talaromyces sect. Talaromyces</taxon>
    </lineage>
</organism>
<dbReference type="Proteomes" id="UP000053095">
    <property type="component" value="Unassembled WGS sequence"/>
</dbReference>
<dbReference type="SUPFAM" id="SSF53335">
    <property type="entry name" value="S-adenosyl-L-methionine-dependent methyltransferases"/>
    <property type="match status" value="1"/>
</dbReference>
<evidence type="ECO:0000256" key="8">
    <source>
        <dbReference type="ARBA" id="ARBA00022692"/>
    </source>
</evidence>
<dbReference type="PANTHER" id="PTHR24305:SF112">
    <property type="entry name" value="L-ORNITHINE-N5-MONOOXYGENASE (EUROFUNG)"/>
    <property type="match status" value="1"/>
</dbReference>
<comment type="caution">
    <text evidence="18">The sequence shown here is derived from an EMBL/GenBank/DDBJ whole genome shotgun (WGS) entry which is preliminary data.</text>
</comment>
<dbReference type="UniPathway" id="UPA00232"/>
<dbReference type="Gene3D" id="1.10.630.10">
    <property type="entry name" value="Cytochrome P450"/>
    <property type="match status" value="1"/>
</dbReference>
<dbReference type="PROSITE" id="PS51608">
    <property type="entry name" value="SAM_MT_UBIE"/>
    <property type="match status" value="1"/>
</dbReference>
<dbReference type="PROSITE" id="PS01184">
    <property type="entry name" value="UBIE_2"/>
    <property type="match status" value="1"/>
</dbReference>
<keyword evidence="15" id="KW-0999">Mitochondrion inner membrane</keyword>
<dbReference type="InterPro" id="IPR004033">
    <property type="entry name" value="UbiE/COQ5_MeTrFase"/>
</dbReference>
<keyword evidence="6 15" id="KW-0808">Transferase</keyword>
<evidence type="ECO:0000256" key="1">
    <source>
        <dbReference type="ARBA" id="ARBA00001971"/>
    </source>
</evidence>
<name>A0A6V8H3Y5_TALPI</name>
<evidence type="ECO:0000256" key="2">
    <source>
        <dbReference type="ARBA" id="ARBA00004370"/>
    </source>
</evidence>
<dbReference type="CDD" id="cd02440">
    <property type="entry name" value="AdoMet_MTases"/>
    <property type="match status" value="1"/>
</dbReference>
<evidence type="ECO:0000256" key="14">
    <source>
        <dbReference type="ARBA" id="ARBA00023136"/>
    </source>
</evidence>
<dbReference type="PANTHER" id="PTHR24305">
    <property type="entry name" value="CYTOCHROME P450"/>
    <property type="match status" value="1"/>
</dbReference>
<keyword evidence="19" id="KW-1185">Reference proteome</keyword>
<dbReference type="CDD" id="cd11061">
    <property type="entry name" value="CYP67-like"/>
    <property type="match status" value="1"/>
</dbReference>
<dbReference type="FunFam" id="3.40.50.150:FF:000133">
    <property type="entry name" value="2-methoxy-6-polyprenyl-1,4-benzoquinol methylase, mitochondrial"/>
    <property type="match status" value="1"/>
</dbReference>
<dbReference type="Pfam" id="PF00067">
    <property type="entry name" value="p450"/>
    <property type="match status" value="1"/>
</dbReference>
<keyword evidence="4 15" id="KW-0489">Methyltransferase</keyword>
<feature type="binding site" evidence="15">
    <location>
        <position position="698"/>
    </location>
    <ligand>
        <name>S-adenosyl-L-methionine</name>
        <dbReference type="ChEBI" id="CHEBI:59789"/>
    </ligand>
</feature>
<feature type="transmembrane region" description="Helical" evidence="17">
    <location>
        <begin position="6"/>
        <end position="22"/>
    </location>
</feature>
<dbReference type="EC" id="2.1.1.201" evidence="15"/>
<feature type="binding site" evidence="15">
    <location>
        <position position="650"/>
    </location>
    <ligand>
        <name>S-adenosyl-L-methionine</name>
        <dbReference type="ChEBI" id="CHEBI:59789"/>
    </ligand>
</feature>
<evidence type="ECO:0000256" key="17">
    <source>
        <dbReference type="SAM" id="Phobius"/>
    </source>
</evidence>
<evidence type="ECO:0000313" key="19">
    <source>
        <dbReference type="Proteomes" id="UP000053095"/>
    </source>
</evidence>
<keyword evidence="13" id="KW-0503">Monooxygenase</keyword>
<dbReference type="GO" id="GO:1902181">
    <property type="term" value="P:verruculogen biosynthetic process"/>
    <property type="evidence" value="ECO:0007669"/>
    <property type="project" value="UniProtKB-ARBA"/>
</dbReference>
<keyword evidence="10 17" id="KW-1133">Transmembrane helix</keyword>
<evidence type="ECO:0000256" key="4">
    <source>
        <dbReference type="ARBA" id="ARBA00022603"/>
    </source>
</evidence>
<dbReference type="EMBL" id="DF933813">
    <property type="protein sequence ID" value="GAM35750.1"/>
    <property type="molecule type" value="Genomic_DNA"/>
</dbReference>
<comment type="subcellular location">
    <subcellularLocation>
        <location evidence="2">Membrane</location>
    </subcellularLocation>
    <subcellularLocation>
        <location evidence="15">Mitochondrion inner membrane</location>
        <topology evidence="15">Peripheral membrane protein</topology>
        <orientation evidence="15">Matrix side</orientation>
    </subcellularLocation>
</comment>
<keyword evidence="9 16" id="KW-0479">Metal-binding</keyword>
<comment type="catalytic activity">
    <reaction evidence="15">
        <text>a 2-methoxy-6-(all-trans-polyprenyl)benzene-1,4-diol + S-adenosyl-L-methionine = a 5-methoxy-2-methyl-3-(all-trans-polyprenyl)benzene-1,4-diol + S-adenosyl-L-homocysteine + H(+)</text>
        <dbReference type="Rhea" id="RHEA:28286"/>
        <dbReference type="Rhea" id="RHEA-COMP:10858"/>
        <dbReference type="Rhea" id="RHEA-COMP:10859"/>
        <dbReference type="ChEBI" id="CHEBI:15378"/>
        <dbReference type="ChEBI" id="CHEBI:57856"/>
        <dbReference type="ChEBI" id="CHEBI:59789"/>
        <dbReference type="ChEBI" id="CHEBI:84166"/>
        <dbReference type="ChEBI" id="CHEBI:84167"/>
        <dbReference type="EC" id="2.1.1.201"/>
    </reaction>
</comment>
<dbReference type="GO" id="GO:0008425">
    <property type="term" value="F:2-methoxy-6-polyprenyl-1,4-benzoquinol methyltransferase activity"/>
    <property type="evidence" value="ECO:0007669"/>
    <property type="project" value="UniProtKB-UniRule"/>
</dbReference>
<dbReference type="SUPFAM" id="SSF48264">
    <property type="entry name" value="Cytochrome P450"/>
    <property type="match status" value="1"/>
</dbReference>
<comment type="pathway">
    <text evidence="15">Cofactor biosynthesis; ubiquinone biosynthesis.</text>
</comment>
<gene>
    <name evidence="15" type="primary">COQ5</name>
    <name evidence="18" type="ORF">TCE0_017f04316</name>
</gene>
<comment type="similarity">
    <text evidence="15">Belongs to the class I-like SAM-binding methyltransferase superfamily. MenG/UbiE family.</text>
</comment>
<protein>
    <recommendedName>
        <fullName evidence="15">2-methoxy-6-polyprenyl-1,4-benzoquinol methylase, mitochondrial</fullName>
        <ecNumber evidence="15">2.1.1.201</ecNumber>
    </recommendedName>
    <alternativeName>
        <fullName evidence="15">Ubiquinone biosynthesis methyltransferase COQ5</fullName>
    </alternativeName>
</protein>
<dbReference type="HAMAP" id="MF_01813">
    <property type="entry name" value="MenG_UbiE_methyltr"/>
    <property type="match status" value="1"/>
</dbReference>
<evidence type="ECO:0000256" key="5">
    <source>
        <dbReference type="ARBA" id="ARBA00022617"/>
    </source>
</evidence>
<dbReference type="InterPro" id="IPR029063">
    <property type="entry name" value="SAM-dependent_MTases_sf"/>
</dbReference>
<dbReference type="GO" id="GO:0016705">
    <property type="term" value="F:oxidoreductase activity, acting on paired donors, with incorporation or reduction of molecular oxygen"/>
    <property type="evidence" value="ECO:0007669"/>
    <property type="project" value="InterPro"/>
</dbReference>
<evidence type="ECO:0000256" key="16">
    <source>
        <dbReference type="PIRSR" id="PIRSR602401-1"/>
    </source>
</evidence>
<dbReference type="InterPro" id="IPR001128">
    <property type="entry name" value="Cyt_P450"/>
</dbReference>
<evidence type="ECO:0000256" key="9">
    <source>
        <dbReference type="ARBA" id="ARBA00022723"/>
    </source>
</evidence>
<keyword evidence="7 15" id="KW-0949">S-adenosyl-L-methionine</keyword>